<evidence type="ECO:0000259" key="4">
    <source>
        <dbReference type="PROSITE" id="PS01124"/>
    </source>
</evidence>
<dbReference type="EMBL" id="JAIVFP010000001">
    <property type="protein sequence ID" value="MCI4683904.1"/>
    <property type="molecule type" value="Genomic_DNA"/>
</dbReference>
<keyword evidence="2" id="KW-0238">DNA-binding</keyword>
<feature type="domain" description="HTH araC/xylS-type" evidence="4">
    <location>
        <begin position="215"/>
        <end position="315"/>
    </location>
</feature>
<dbReference type="PANTHER" id="PTHR46796:SF6">
    <property type="entry name" value="ARAC SUBFAMILY"/>
    <property type="match status" value="1"/>
</dbReference>
<accession>A0ABS9Z8A7</accession>
<evidence type="ECO:0000313" key="5">
    <source>
        <dbReference type="EMBL" id="MCI4683904.1"/>
    </source>
</evidence>
<protein>
    <submittedName>
        <fullName evidence="5">Helix-turn-helix domain-containing protein</fullName>
    </submittedName>
</protein>
<organism evidence="5 6">
    <name type="scientific">Candidatus Rhodoblastus alkanivorans</name>
    <dbReference type="NCBI Taxonomy" id="2954117"/>
    <lineage>
        <taxon>Bacteria</taxon>
        <taxon>Pseudomonadati</taxon>
        <taxon>Pseudomonadota</taxon>
        <taxon>Alphaproteobacteria</taxon>
        <taxon>Hyphomicrobiales</taxon>
        <taxon>Rhodoblastaceae</taxon>
        <taxon>Rhodoblastus</taxon>
    </lineage>
</organism>
<evidence type="ECO:0000256" key="1">
    <source>
        <dbReference type="ARBA" id="ARBA00023015"/>
    </source>
</evidence>
<sequence>MADLSFLTFGKAGEKSFSAWRRFLAGVYDIGGDHADGSDPEVDFLARATGRFVLSETAAPSHRLARSTETIARRHADGFVIRLQISGEMSGRAGDLTVEIRSGDIVFLDLLQTLDLRAPEKPERARDICLWVPRSVMLAALGHDNALHGLVLVAASPAGAMIGGCLSTLAEQAGKMSIREMDALCDGLVALATKAIGPALASPRASATSPSAAFVTIRRYIDRNLRLPNLDAGRLADTFGVSRASLYRLFEPVGGVASYIRKARLGLAYQEVVASEFSGRHIGPISYSVGFKNVSAFNRAFKDQYGVSPREARARAMSAAPPLPPAAPEGGEDPARTLAYWLTRIGAPPRAGHGEK</sequence>
<keyword evidence="3" id="KW-0804">Transcription</keyword>
<dbReference type="SMART" id="SM00342">
    <property type="entry name" value="HTH_ARAC"/>
    <property type="match status" value="1"/>
</dbReference>
<reference evidence="5" key="1">
    <citation type="journal article" date="2022" name="ISME J.">
        <title>Identification of active gaseous-alkane degraders at natural gas seeps.</title>
        <authorList>
            <person name="Farhan Ul Haque M."/>
            <person name="Hernandez M."/>
            <person name="Crombie A.T."/>
            <person name="Murrell J.C."/>
        </authorList>
    </citation>
    <scope>NUCLEOTIDE SEQUENCE</scope>
    <source>
        <strain evidence="5">PC2</strain>
    </source>
</reference>
<dbReference type="Pfam" id="PF14525">
    <property type="entry name" value="AraC_binding_2"/>
    <property type="match status" value="1"/>
</dbReference>
<evidence type="ECO:0000313" key="6">
    <source>
        <dbReference type="Proteomes" id="UP001139104"/>
    </source>
</evidence>
<dbReference type="PROSITE" id="PS01124">
    <property type="entry name" value="HTH_ARAC_FAMILY_2"/>
    <property type="match status" value="1"/>
</dbReference>
<dbReference type="InterPro" id="IPR050204">
    <property type="entry name" value="AraC_XylS_family_regulators"/>
</dbReference>
<dbReference type="SUPFAM" id="SSF46689">
    <property type="entry name" value="Homeodomain-like"/>
    <property type="match status" value="1"/>
</dbReference>
<keyword evidence="6" id="KW-1185">Reference proteome</keyword>
<dbReference type="InterPro" id="IPR009057">
    <property type="entry name" value="Homeodomain-like_sf"/>
</dbReference>
<gene>
    <name evidence="5" type="ORF">K2U94_14220</name>
</gene>
<dbReference type="InterPro" id="IPR020449">
    <property type="entry name" value="Tscrpt_reg_AraC-type_HTH"/>
</dbReference>
<dbReference type="Proteomes" id="UP001139104">
    <property type="component" value="Unassembled WGS sequence"/>
</dbReference>
<evidence type="ECO:0000256" key="2">
    <source>
        <dbReference type="ARBA" id="ARBA00023125"/>
    </source>
</evidence>
<name>A0ABS9Z8A7_9HYPH</name>
<dbReference type="PRINTS" id="PR00032">
    <property type="entry name" value="HTHARAC"/>
</dbReference>
<proteinExistence type="predicted"/>
<dbReference type="InterPro" id="IPR018060">
    <property type="entry name" value="HTH_AraC"/>
</dbReference>
<dbReference type="InterPro" id="IPR035418">
    <property type="entry name" value="AraC-bd_2"/>
</dbReference>
<dbReference type="Pfam" id="PF12833">
    <property type="entry name" value="HTH_18"/>
    <property type="match status" value="1"/>
</dbReference>
<dbReference type="Gene3D" id="1.10.10.60">
    <property type="entry name" value="Homeodomain-like"/>
    <property type="match status" value="1"/>
</dbReference>
<dbReference type="PANTHER" id="PTHR46796">
    <property type="entry name" value="HTH-TYPE TRANSCRIPTIONAL ACTIVATOR RHAS-RELATED"/>
    <property type="match status" value="1"/>
</dbReference>
<comment type="caution">
    <text evidence="5">The sequence shown here is derived from an EMBL/GenBank/DDBJ whole genome shotgun (WGS) entry which is preliminary data.</text>
</comment>
<dbReference type="RefSeq" id="WP_243067823.1">
    <property type="nucleotide sequence ID" value="NZ_JAIVFK010000006.1"/>
</dbReference>
<evidence type="ECO:0000256" key="3">
    <source>
        <dbReference type="ARBA" id="ARBA00023163"/>
    </source>
</evidence>
<keyword evidence="1" id="KW-0805">Transcription regulation</keyword>